<keyword evidence="3 12" id="KW-0813">Transport</keyword>
<sequence length="480" mass="56362">MRRTEYVFQLKLMTSVIRMKMDVWAKPSHHGKIRRKKLQEQKLESMCSGRNIWMRALYALGFIGYFSGCLYQSWSFLIIYFKYPTTMEVNVQQAPVLLFPAVTLCNGNRVRQDEWCKIDNEICEPKPNETREDYITRLQDTYKYLNRDIRIEMGHTMKNFIRSCQFEDRSCDGLIGQYFNYEYTNCFTINARWANWSAEPLSASMFRPRSGRSSELSIMLNLEREKYSPMNPVVRARLTIHAADTIPNPQYDGVSLQPGLTYNYGIRESIVHVLPYPYQTNCKNYTMLKEIRTKSTQTQEGCMSECCANLHVQYCNCTVHRLSLIYDIRTCWKTEEQQCLKNHDQLAKNLCYPQCRMPCTKITYAYISVDSFTLQQGACYDIDMFNRTLSAVDRENLICLRVFYASADSEVYRHVPKYNGIQVFSIIGGYIGLWLGVSLLDIHSYIMNTIFICFANRRAKRNINLNNIQNFKEKITNKYQ</sequence>
<protein>
    <submittedName>
        <fullName evidence="14">Uncharacterized protein</fullName>
    </submittedName>
</protein>
<dbReference type="Proteomes" id="UP000887013">
    <property type="component" value="Unassembled WGS sequence"/>
</dbReference>
<evidence type="ECO:0000256" key="7">
    <source>
        <dbReference type="ARBA" id="ARBA00023053"/>
    </source>
</evidence>
<dbReference type="Gene3D" id="2.60.470.10">
    <property type="entry name" value="Acid-sensing ion channels like domains"/>
    <property type="match status" value="1"/>
</dbReference>
<evidence type="ECO:0000256" key="13">
    <source>
        <dbReference type="SAM" id="Phobius"/>
    </source>
</evidence>
<proteinExistence type="inferred from homology"/>
<accession>A0A8X6NJ36</accession>
<dbReference type="Pfam" id="PF00858">
    <property type="entry name" value="ASC"/>
    <property type="match status" value="1"/>
</dbReference>
<gene>
    <name evidence="14" type="ORF">NPIL_150751</name>
</gene>
<dbReference type="PANTHER" id="PTHR11690:SF248">
    <property type="entry name" value="PICKPOCKET 17, ISOFORM A"/>
    <property type="match status" value="1"/>
</dbReference>
<organism evidence="14 15">
    <name type="scientific">Nephila pilipes</name>
    <name type="common">Giant wood spider</name>
    <name type="synonym">Nephila maculata</name>
    <dbReference type="NCBI Taxonomy" id="299642"/>
    <lineage>
        <taxon>Eukaryota</taxon>
        <taxon>Metazoa</taxon>
        <taxon>Ecdysozoa</taxon>
        <taxon>Arthropoda</taxon>
        <taxon>Chelicerata</taxon>
        <taxon>Arachnida</taxon>
        <taxon>Araneae</taxon>
        <taxon>Araneomorphae</taxon>
        <taxon>Entelegynae</taxon>
        <taxon>Araneoidea</taxon>
        <taxon>Nephilidae</taxon>
        <taxon>Nephila</taxon>
    </lineage>
</organism>
<evidence type="ECO:0000256" key="11">
    <source>
        <dbReference type="ARBA" id="ARBA00023303"/>
    </source>
</evidence>
<evidence type="ECO:0000256" key="1">
    <source>
        <dbReference type="ARBA" id="ARBA00004141"/>
    </source>
</evidence>
<keyword evidence="9 13" id="KW-0472">Membrane</keyword>
<comment type="similarity">
    <text evidence="2 12">Belongs to the amiloride-sensitive sodium channel (TC 1.A.6) family.</text>
</comment>
<dbReference type="Gene3D" id="1.10.287.770">
    <property type="entry name" value="YojJ-like"/>
    <property type="match status" value="1"/>
</dbReference>
<comment type="caution">
    <text evidence="14">The sequence shown here is derived from an EMBL/GenBank/DDBJ whole genome shotgun (WGS) entry which is preliminary data.</text>
</comment>
<keyword evidence="7" id="KW-0915">Sodium</keyword>
<keyword evidence="6 13" id="KW-1133">Transmembrane helix</keyword>
<evidence type="ECO:0000256" key="9">
    <source>
        <dbReference type="ARBA" id="ARBA00023136"/>
    </source>
</evidence>
<keyword evidence="11 12" id="KW-0407">Ion channel</keyword>
<evidence type="ECO:0000256" key="2">
    <source>
        <dbReference type="ARBA" id="ARBA00007193"/>
    </source>
</evidence>
<evidence type="ECO:0000256" key="6">
    <source>
        <dbReference type="ARBA" id="ARBA00022989"/>
    </source>
</evidence>
<evidence type="ECO:0000313" key="15">
    <source>
        <dbReference type="Proteomes" id="UP000887013"/>
    </source>
</evidence>
<keyword evidence="4 12" id="KW-0894">Sodium channel</keyword>
<feature type="transmembrane region" description="Helical" evidence="13">
    <location>
        <begin position="56"/>
        <end position="81"/>
    </location>
</feature>
<keyword evidence="10 12" id="KW-0739">Sodium transport</keyword>
<dbReference type="AlphaFoldDB" id="A0A8X6NJ36"/>
<dbReference type="GO" id="GO:0015280">
    <property type="term" value="F:ligand-gated sodium channel activity"/>
    <property type="evidence" value="ECO:0007669"/>
    <property type="project" value="TreeGrafter"/>
</dbReference>
<dbReference type="PRINTS" id="PR01078">
    <property type="entry name" value="AMINACHANNEL"/>
</dbReference>
<dbReference type="InterPro" id="IPR001873">
    <property type="entry name" value="ENaC"/>
</dbReference>
<evidence type="ECO:0000256" key="3">
    <source>
        <dbReference type="ARBA" id="ARBA00022448"/>
    </source>
</evidence>
<evidence type="ECO:0000256" key="5">
    <source>
        <dbReference type="ARBA" id="ARBA00022692"/>
    </source>
</evidence>
<evidence type="ECO:0000256" key="10">
    <source>
        <dbReference type="ARBA" id="ARBA00023201"/>
    </source>
</evidence>
<evidence type="ECO:0000256" key="4">
    <source>
        <dbReference type="ARBA" id="ARBA00022461"/>
    </source>
</evidence>
<dbReference type="GO" id="GO:0005886">
    <property type="term" value="C:plasma membrane"/>
    <property type="evidence" value="ECO:0007669"/>
    <property type="project" value="TreeGrafter"/>
</dbReference>
<keyword evidence="8 12" id="KW-0406">Ion transport</keyword>
<evidence type="ECO:0000256" key="12">
    <source>
        <dbReference type="RuleBase" id="RU000679"/>
    </source>
</evidence>
<evidence type="ECO:0000256" key="8">
    <source>
        <dbReference type="ARBA" id="ARBA00023065"/>
    </source>
</evidence>
<dbReference type="EMBL" id="BMAW01058750">
    <property type="protein sequence ID" value="GFT17847.1"/>
    <property type="molecule type" value="Genomic_DNA"/>
</dbReference>
<name>A0A8X6NJ36_NEPPI</name>
<feature type="transmembrane region" description="Helical" evidence="13">
    <location>
        <begin position="431"/>
        <end position="455"/>
    </location>
</feature>
<keyword evidence="5 12" id="KW-0812">Transmembrane</keyword>
<dbReference type="PANTHER" id="PTHR11690">
    <property type="entry name" value="AMILORIDE-SENSITIVE SODIUM CHANNEL-RELATED"/>
    <property type="match status" value="1"/>
</dbReference>
<evidence type="ECO:0000313" key="14">
    <source>
        <dbReference type="EMBL" id="GFT17847.1"/>
    </source>
</evidence>
<reference evidence="14" key="1">
    <citation type="submission" date="2020-08" db="EMBL/GenBank/DDBJ databases">
        <title>Multicomponent nature underlies the extraordinary mechanical properties of spider dragline silk.</title>
        <authorList>
            <person name="Kono N."/>
            <person name="Nakamura H."/>
            <person name="Mori M."/>
            <person name="Yoshida Y."/>
            <person name="Ohtoshi R."/>
            <person name="Malay A.D."/>
            <person name="Moran D.A.P."/>
            <person name="Tomita M."/>
            <person name="Numata K."/>
            <person name="Arakawa K."/>
        </authorList>
    </citation>
    <scope>NUCLEOTIDE SEQUENCE</scope>
</reference>
<keyword evidence="15" id="KW-1185">Reference proteome</keyword>
<comment type="subcellular location">
    <subcellularLocation>
        <location evidence="1">Membrane</location>
        <topology evidence="1">Multi-pass membrane protein</topology>
    </subcellularLocation>
</comment>
<dbReference type="OrthoDB" id="6412422at2759"/>